<feature type="domain" description="DUF2846" evidence="2">
    <location>
        <begin position="75"/>
        <end position="161"/>
    </location>
</feature>
<reference evidence="3 4" key="1">
    <citation type="submission" date="2018-04" db="EMBL/GenBank/DDBJ databases">
        <title>Genomic Encyclopedia of Archaeal and Bacterial Type Strains, Phase II (KMG-II): from individual species to whole genera.</title>
        <authorList>
            <person name="Goeker M."/>
        </authorList>
    </citation>
    <scope>NUCLEOTIDE SEQUENCE [LARGE SCALE GENOMIC DNA]</scope>
    <source>
        <strain evidence="3 4">DSM 5822</strain>
    </source>
</reference>
<dbReference type="EMBL" id="QAON01000006">
    <property type="protein sequence ID" value="PTQ89551.1"/>
    <property type="molecule type" value="Genomic_DNA"/>
</dbReference>
<evidence type="ECO:0000313" key="3">
    <source>
        <dbReference type="EMBL" id="PTQ89551.1"/>
    </source>
</evidence>
<sequence length="248" mass="28639">MNGFRLGLSLLSLAALAACSTPQKIIHPVSNPELTQLRGHIDHLIDNYRPRGFSIGSYLMPTEGGLFQPVPVTDARNAIVYIYRPSSAWNKEEVISPSLFLNGRRLHGIRDGSYYWMELPAGEYDFAARRPIGPVYLTYIFKTKLRVTGGKSYFFRYDEENFRPQPDSSLGLMKEKYLTELPEAMAIKEIRETRLDKPGWAFATPTQTRWKPFDLYPDGEHPVPEERLQQQRDIQVEKQVLMWKPTTW</sequence>
<gene>
    <name evidence="3" type="ORF">C8N29_10682</name>
</gene>
<dbReference type="Proteomes" id="UP000244223">
    <property type="component" value="Unassembled WGS sequence"/>
</dbReference>
<dbReference type="Pfam" id="PF11008">
    <property type="entry name" value="DUF2846"/>
    <property type="match status" value="1"/>
</dbReference>
<dbReference type="RefSeq" id="WP_170106931.1">
    <property type="nucleotide sequence ID" value="NZ_QAON01000006.1"/>
</dbReference>
<protein>
    <submittedName>
        <fullName evidence="3">Uncharacterized protein DUF2846</fullName>
    </submittedName>
</protein>
<proteinExistence type="predicted"/>
<keyword evidence="1" id="KW-0732">Signal</keyword>
<dbReference type="InterPro" id="IPR022548">
    <property type="entry name" value="DUF2846"/>
</dbReference>
<feature type="chain" id="PRO_5015688123" evidence="1">
    <location>
        <begin position="18"/>
        <end position="248"/>
    </location>
</feature>
<evidence type="ECO:0000256" key="1">
    <source>
        <dbReference type="SAM" id="SignalP"/>
    </source>
</evidence>
<organism evidence="3 4">
    <name type="scientific">Agitococcus lubricus</name>
    <dbReference type="NCBI Taxonomy" id="1077255"/>
    <lineage>
        <taxon>Bacteria</taxon>
        <taxon>Pseudomonadati</taxon>
        <taxon>Pseudomonadota</taxon>
        <taxon>Gammaproteobacteria</taxon>
        <taxon>Moraxellales</taxon>
        <taxon>Moraxellaceae</taxon>
        <taxon>Agitococcus</taxon>
    </lineage>
</organism>
<name>A0A2T5IZP4_9GAMM</name>
<evidence type="ECO:0000313" key="4">
    <source>
        <dbReference type="Proteomes" id="UP000244223"/>
    </source>
</evidence>
<dbReference type="AlphaFoldDB" id="A0A2T5IZP4"/>
<keyword evidence="4" id="KW-1185">Reference proteome</keyword>
<comment type="caution">
    <text evidence="3">The sequence shown here is derived from an EMBL/GenBank/DDBJ whole genome shotgun (WGS) entry which is preliminary data.</text>
</comment>
<dbReference type="PROSITE" id="PS51257">
    <property type="entry name" value="PROKAR_LIPOPROTEIN"/>
    <property type="match status" value="1"/>
</dbReference>
<evidence type="ECO:0000259" key="2">
    <source>
        <dbReference type="Pfam" id="PF11008"/>
    </source>
</evidence>
<accession>A0A2T5IZP4</accession>
<feature type="signal peptide" evidence="1">
    <location>
        <begin position="1"/>
        <end position="17"/>
    </location>
</feature>